<proteinExistence type="predicted"/>
<protein>
    <recommendedName>
        <fullName evidence="3">Secreted protein</fullName>
    </recommendedName>
</protein>
<comment type="caution">
    <text evidence="1">The sequence shown here is derived from an EMBL/GenBank/DDBJ whole genome shotgun (WGS) entry which is preliminary data.</text>
</comment>
<evidence type="ECO:0000313" key="1">
    <source>
        <dbReference type="EMBL" id="MFC6207376.1"/>
    </source>
</evidence>
<name>A0ABW1SS55_9LACO</name>
<gene>
    <name evidence="1" type="ORF">ACFP1G_07775</name>
</gene>
<dbReference type="RefSeq" id="WP_125691312.1">
    <property type="nucleotide sequence ID" value="NZ_JBHSSK010000022.1"/>
</dbReference>
<dbReference type="Proteomes" id="UP001596254">
    <property type="component" value="Unassembled WGS sequence"/>
</dbReference>
<reference evidence="2" key="1">
    <citation type="journal article" date="2019" name="Int. J. Syst. Evol. Microbiol.">
        <title>The Global Catalogue of Microorganisms (GCM) 10K type strain sequencing project: providing services to taxonomists for standard genome sequencing and annotation.</title>
        <authorList>
            <consortium name="The Broad Institute Genomics Platform"/>
            <consortium name="The Broad Institute Genome Sequencing Center for Infectious Disease"/>
            <person name="Wu L."/>
            <person name="Ma J."/>
        </authorList>
    </citation>
    <scope>NUCLEOTIDE SEQUENCE [LARGE SCALE GENOMIC DNA]</scope>
    <source>
        <strain evidence="2">CCM 8905</strain>
    </source>
</reference>
<dbReference type="EMBL" id="JBHSSK010000022">
    <property type="protein sequence ID" value="MFC6207376.1"/>
    <property type="molecule type" value="Genomic_DNA"/>
</dbReference>
<sequence>MAQHHPRFTRRGFLTLWALLLLAGVSLLLTVVMVATTAQRQVTNVLVRRYDQATETVHWQNAQHVKKTTGKPVRNRAK</sequence>
<accession>A0ABW1SS55</accession>
<evidence type="ECO:0000313" key="2">
    <source>
        <dbReference type="Proteomes" id="UP001596254"/>
    </source>
</evidence>
<keyword evidence="2" id="KW-1185">Reference proteome</keyword>
<organism evidence="1 2">
    <name type="scientific">Levilactobacillus tongjiangensis</name>
    <dbReference type="NCBI Taxonomy" id="2486023"/>
    <lineage>
        <taxon>Bacteria</taxon>
        <taxon>Bacillati</taxon>
        <taxon>Bacillota</taxon>
        <taxon>Bacilli</taxon>
        <taxon>Lactobacillales</taxon>
        <taxon>Lactobacillaceae</taxon>
        <taxon>Levilactobacillus</taxon>
    </lineage>
</organism>
<evidence type="ECO:0008006" key="3">
    <source>
        <dbReference type="Google" id="ProtNLM"/>
    </source>
</evidence>